<evidence type="ECO:0000313" key="4">
    <source>
        <dbReference type="Proteomes" id="UP000238701"/>
    </source>
</evidence>
<keyword evidence="1" id="KW-0812">Transmembrane</keyword>
<feature type="signal peptide" evidence="2">
    <location>
        <begin position="1"/>
        <end position="24"/>
    </location>
</feature>
<organism evidence="3 4">
    <name type="scientific">Candidatus Sulfotelmatobacter kueseliae</name>
    <dbReference type="NCBI Taxonomy" id="2042962"/>
    <lineage>
        <taxon>Bacteria</taxon>
        <taxon>Pseudomonadati</taxon>
        <taxon>Acidobacteriota</taxon>
        <taxon>Terriglobia</taxon>
        <taxon>Terriglobales</taxon>
        <taxon>Candidatus Korobacteraceae</taxon>
        <taxon>Candidatus Sulfotelmatobacter</taxon>
    </lineage>
</organism>
<feature type="chain" id="PRO_5015669400" description="DUF5666 domain-containing protein" evidence="2">
    <location>
        <begin position="25"/>
        <end position="135"/>
    </location>
</feature>
<dbReference type="EMBL" id="OMOD01000135">
    <property type="protein sequence ID" value="SPF41982.1"/>
    <property type="molecule type" value="Genomic_DNA"/>
</dbReference>
<evidence type="ECO:0000256" key="1">
    <source>
        <dbReference type="SAM" id="Phobius"/>
    </source>
</evidence>
<protein>
    <recommendedName>
        <fullName evidence="5">DUF5666 domain-containing protein</fullName>
    </recommendedName>
</protein>
<evidence type="ECO:0000313" key="3">
    <source>
        <dbReference type="EMBL" id="SPF41982.1"/>
    </source>
</evidence>
<evidence type="ECO:0000256" key="2">
    <source>
        <dbReference type="SAM" id="SignalP"/>
    </source>
</evidence>
<accession>A0A2U3KQQ3</accession>
<keyword evidence="1" id="KW-1133">Transmembrane helix</keyword>
<evidence type="ECO:0008006" key="5">
    <source>
        <dbReference type="Google" id="ProtNLM"/>
    </source>
</evidence>
<keyword evidence="2" id="KW-0732">Signal</keyword>
<name>A0A2U3KQQ3_9BACT</name>
<sequence length="135" mass="13780">MIPKYVSAVLIIALSLALCIPAEAQSSSGTIGGVGTGTIVGVTVGVAAGVAVIAIVAVHYSKKRVITGCVSPGANGMTVTDEKDKQIYALSGNTTGIKPGDRMKLKGRKVKPKGPDKTLVWEAKGVTKDFGVCQP</sequence>
<feature type="transmembrane region" description="Helical" evidence="1">
    <location>
        <begin position="34"/>
        <end position="58"/>
    </location>
</feature>
<proteinExistence type="predicted"/>
<reference evidence="4" key="1">
    <citation type="submission" date="2018-02" db="EMBL/GenBank/DDBJ databases">
        <authorList>
            <person name="Hausmann B."/>
        </authorList>
    </citation>
    <scope>NUCLEOTIDE SEQUENCE [LARGE SCALE GENOMIC DNA]</scope>
    <source>
        <strain evidence="4">Peat soil MAG SbA1</strain>
    </source>
</reference>
<keyword evidence="1" id="KW-0472">Membrane</keyword>
<dbReference type="AlphaFoldDB" id="A0A2U3KQQ3"/>
<dbReference type="Proteomes" id="UP000238701">
    <property type="component" value="Unassembled WGS sequence"/>
</dbReference>
<gene>
    <name evidence="3" type="ORF">SBA1_410028</name>
</gene>